<evidence type="ECO:0000313" key="6">
    <source>
        <dbReference type="Proteomes" id="UP000030669"/>
    </source>
</evidence>
<dbReference type="STRING" id="670483.S7RTT8"/>
<keyword evidence="2" id="KW-0862">Zinc</keyword>
<dbReference type="KEGG" id="gtr:GLOTRDRAFT_72136"/>
<sequence length="1735" mass="193797">MCGVHFDCYDYPEGSHLSEYTLSEGANLQKVAVYRFCNLVSTKPEGVSGEVSVEGHLFGLVNIFTLCLCFMCRKPLWGLSAQGLKCARCNLFAHCSCIRRHADVAIPHCQSMTMDATHVSLGWMDLRDSFKDHYQQVLTLLNNRARLTYEELSILHSTFWTQLQIMNNGLILGSVVVKRRNGTAIIASMKENELDEFEIHTAARSVESLLSSNTPTPSPALQEYFLSNRISSAEHSIFYDWPTLTYITSVLKASDDTWPSPTASFGLLSVAGPEAENELKTSFQTTSMGRIRDALGRGLSVYSDDVARIFLCHMYESGLFERADRTEHLFNNGEDPALIECSFALPFGLDESADVEHIVASVESCLCDLDLSVNEAGFLLLVRRLWPNEMTSDYARVRLCGSIITWILAEDENLASILRDYVARGRPLPGVRSRLEGRSWPSPHDPRHTPQSSTNNGGDYVACRRALLHQYATGWLLALHNLDMNAYACVIYDICAEFAHDNSPEDIMTQDRAATDRGGELAHHDDCLRLIIKLAQASVTFAIPEDLILLWLQHVPAECRPTKPLPTILRLFNREGDGTHRYSSVADPSVLANSALTGLDPWSIVMGVAKQKDQFRQSLHWLSFLAAAGVDVPVHVYSQFSSFVSQYTASLEDSVTLAQAALESTWLKSLGHQRLQGMIVDLHSLLAKGLIQRMRTCTSMPLVCSFIRYSLSVCLLLFGCERKSLLSCGLVKDEEVRHLPSRRKLNARASAMVDPIIVDARLINCLRGYVECAVEEVSIIIAKFLDMLVKEAALLESYEVDNFILKNEEALCLCAWKFYELQSHDIANARTSFLLRVLVVDTQPFRAILQHVFEESGNWESRFQAVACLFRMILDVTSPSFMVEDRQFRSSFIDVFHYYFRALWADEKEEIRLTVDTWSKTLLPVHFDAIATCWNEALPKIPVGQRVELIAFLVQLRPHFPEWQVLSWDVIVEMILEDDYLQKNGNNEDGPASAHLSMYGLSSRDSTFINADTDPDMSLVRVAIVILSLQMIANGIAVDIAALLRIKTQLLKILGFADVSLIPALSGHAFHVRFGDFIEIPESALPCISELPALFDAFHPFDLAPSAMGGPYSHEETPANLLVGSAFVDVLLALVVKQDFSNMPVGTARHLMEALLIVIYKHDFDSRPLRHLMPDLRHAVRHVMDVLLMDVAYELRRLSVSICNAYIKCWGVTSTHILVDSIEIAAKAIELLNHNGEDALVIQIRSFIETTLTMRARGGIFNALCKQPLDTNFLRVLRDITDANAKTVRNEETLREVLLFDTLGRAHENDRRHLQVVVNNLNRYVEIVHHEDCTSELMYQVGQFLGNITRRLAEAPDAYDPSPMFLLAATLIEHNRARSHVSLLTRLASRLGDANGIIGSILGTLSDGLRGRGRVTPQTLTSILEILSLADAFDGRSGRSLFSDYIMGIAEDALHYLSSSPASTVYSDAGFACARAAARMIMETTEDNAEPFLKQVTAPSDKTGRQPLSIRSWNVLLVTALCTDLKASSRLLLDNFPTFLVMYHRCLKSYHIAEPGTIGLTGADVNYAYISIKLWLLLAHRVSSIREETGAASSNKEDATSRMLWNDLWPPFEHLLAAFEEDAQLGSIPATGALILSSIADLFMFLHQSRSVVMLDTALNVEVLTRARALAKNETLANKLSRVLRTMSEPAEDISTEALVKQVVADLVATEKLQALEVRRRDAGKAAYEKKPERR</sequence>
<evidence type="ECO:0000256" key="1">
    <source>
        <dbReference type="ARBA" id="ARBA00022723"/>
    </source>
</evidence>
<dbReference type="CDD" id="cd00029">
    <property type="entry name" value="C1"/>
    <property type="match status" value="1"/>
</dbReference>
<evidence type="ECO:0000256" key="2">
    <source>
        <dbReference type="ARBA" id="ARBA00022833"/>
    </source>
</evidence>
<accession>S7RTT8</accession>
<dbReference type="OrthoDB" id="6270916at2759"/>
<dbReference type="HOGENOM" id="CLU_001302_0_0_1"/>
<dbReference type="InterPro" id="IPR046349">
    <property type="entry name" value="C1-like_sf"/>
</dbReference>
<dbReference type="RefSeq" id="XP_007863372.1">
    <property type="nucleotide sequence ID" value="XM_007865181.1"/>
</dbReference>
<reference evidence="5 6" key="1">
    <citation type="journal article" date="2012" name="Science">
        <title>The Paleozoic origin of enzymatic lignin decomposition reconstructed from 31 fungal genomes.</title>
        <authorList>
            <person name="Floudas D."/>
            <person name="Binder M."/>
            <person name="Riley R."/>
            <person name="Barry K."/>
            <person name="Blanchette R.A."/>
            <person name="Henrissat B."/>
            <person name="Martinez A.T."/>
            <person name="Otillar R."/>
            <person name="Spatafora J.W."/>
            <person name="Yadav J.S."/>
            <person name="Aerts A."/>
            <person name="Benoit I."/>
            <person name="Boyd A."/>
            <person name="Carlson A."/>
            <person name="Copeland A."/>
            <person name="Coutinho P.M."/>
            <person name="de Vries R.P."/>
            <person name="Ferreira P."/>
            <person name="Findley K."/>
            <person name="Foster B."/>
            <person name="Gaskell J."/>
            <person name="Glotzer D."/>
            <person name="Gorecki P."/>
            <person name="Heitman J."/>
            <person name="Hesse C."/>
            <person name="Hori C."/>
            <person name="Igarashi K."/>
            <person name="Jurgens J.A."/>
            <person name="Kallen N."/>
            <person name="Kersten P."/>
            <person name="Kohler A."/>
            <person name="Kuees U."/>
            <person name="Kumar T.K.A."/>
            <person name="Kuo A."/>
            <person name="LaButti K."/>
            <person name="Larrondo L.F."/>
            <person name="Lindquist E."/>
            <person name="Ling A."/>
            <person name="Lombard V."/>
            <person name="Lucas S."/>
            <person name="Lundell T."/>
            <person name="Martin R."/>
            <person name="McLaughlin D.J."/>
            <person name="Morgenstern I."/>
            <person name="Morin E."/>
            <person name="Murat C."/>
            <person name="Nagy L.G."/>
            <person name="Nolan M."/>
            <person name="Ohm R.A."/>
            <person name="Patyshakuliyeva A."/>
            <person name="Rokas A."/>
            <person name="Ruiz-Duenas F.J."/>
            <person name="Sabat G."/>
            <person name="Salamov A."/>
            <person name="Samejima M."/>
            <person name="Schmutz J."/>
            <person name="Slot J.C."/>
            <person name="St John F."/>
            <person name="Stenlid J."/>
            <person name="Sun H."/>
            <person name="Sun S."/>
            <person name="Syed K."/>
            <person name="Tsang A."/>
            <person name="Wiebenga A."/>
            <person name="Young D."/>
            <person name="Pisabarro A."/>
            <person name="Eastwood D.C."/>
            <person name="Martin F."/>
            <person name="Cullen D."/>
            <person name="Grigoriev I.V."/>
            <person name="Hibbett D.S."/>
        </authorList>
    </citation>
    <scope>NUCLEOTIDE SEQUENCE [LARGE SCALE GENOMIC DNA]</scope>
    <source>
        <strain evidence="5 6">ATCC 11539</strain>
    </source>
</reference>
<keyword evidence="6" id="KW-1185">Reference proteome</keyword>
<dbReference type="PROSITE" id="PS50081">
    <property type="entry name" value="ZF_DAG_PE_2"/>
    <property type="match status" value="1"/>
</dbReference>
<name>S7RTT8_GLOTA</name>
<organism evidence="5 6">
    <name type="scientific">Gloeophyllum trabeum (strain ATCC 11539 / FP-39264 / Madison 617)</name>
    <name type="common">Brown rot fungus</name>
    <dbReference type="NCBI Taxonomy" id="670483"/>
    <lineage>
        <taxon>Eukaryota</taxon>
        <taxon>Fungi</taxon>
        <taxon>Dikarya</taxon>
        <taxon>Basidiomycota</taxon>
        <taxon>Agaricomycotina</taxon>
        <taxon>Agaricomycetes</taxon>
        <taxon>Gloeophyllales</taxon>
        <taxon>Gloeophyllaceae</taxon>
        <taxon>Gloeophyllum</taxon>
    </lineage>
</organism>
<keyword evidence="1" id="KW-0479">Metal-binding</keyword>
<dbReference type="Pfam" id="PF00130">
    <property type="entry name" value="C1_1"/>
    <property type="match status" value="1"/>
</dbReference>
<dbReference type="GO" id="GO:0046872">
    <property type="term" value="F:metal ion binding"/>
    <property type="evidence" value="ECO:0007669"/>
    <property type="project" value="UniProtKB-KW"/>
</dbReference>
<dbReference type="SUPFAM" id="SSF57889">
    <property type="entry name" value="Cysteine-rich domain"/>
    <property type="match status" value="1"/>
</dbReference>
<dbReference type="InterPro" id="IPR002219">
    <property type="entry name" value="PKC_DAG/PE"/>
</dbReference>
<dbReference type="GeneID" id="19308249"/>
<dbReference type="EMBL" id="KB469298">
    <property type="protein sequence ID" value="EPQ58100.1"/>
    <property type="molecule type" value="Genomic_DNA"/>
</dbReference>
<dbReference type="Proteomes" id="UP000030669">
    <property type="component" value="Unassembled WGS sequence"/>
</dbReference>
<dbReference type="Gene3D" id="3.30.60.20">
    <property type="match status" value="1"/>
</dbReference>
<evidence type="ECO:0000313" key="5">
    <source>
        <dbReference type="EMBL" id="EPQ58100.1"/>
    </source>
</evidence>
<protein>
    <recommendedName>
        <fullName evidence="4">Phorbol-ester/DAG-type domain-containing protein</fullName>
    </recommendedName>
</protein>
<feature type="domain" description="Phorbol-ester/DAG-type" evidence="4">
    <location>
        <begin position="55"/>
        <end position="109"/>
    </location>
</feature>
<evidence type="ECO:0000259" key="4">
    <source>
        <dbReference type="PROSITE" id="PS50081"/>
    </source>
</evidence>
<dbReference type="eggNOG" id="KOG4820">
    <property type="taxonomic scope" value="Eukaryota"/>
</dbReference>
<evidence type="ECO:0000256" key="3">
    <source>
        <dbReference type="SAM" id="MobiDB-lite"/>
    </source>
</evidence>
<proteinExistence type="predicted"/>
<gene>
    <name evidence="5" type="ORF">GLOTRDRAFT_72136</name>
</gene>
<dbReference type="OMA" id="HPYAHQF"/>
<feature type="region of interest" description="Disordered" evidence="3">
    <location>
        <begin position="433"/>
        <end position="456"/>
    </location>
</feature>